<dbReference type="SUPFAM" id="SSF46785">
    <property type="entry name" value="Winged helix' DNA-binding domain"/>
    <property type="match status" value="1"/>
</dbReference>
<dbReference type="PRINTS" id="PR00039">
    <property type="entry name" value="HTHLYSR"/>
</dbReference>
<reference evidence="6 7" key="1">
    <citation type="submission" date="2018-10" db="EMBL/GenBank/DDBJ databases">
        <title>Draft genome sequence of Weissella viridescens UCO-SMC3.</title>
        <authorList>
            <person name="Garcia-Cancino A."/>
            <person name="Espinoza-Monje M."/>
            <person name="Albarracin L."/>
            <person name="Garcia-Castillo V."/>
            <person name="Campos-Martin J."/>
            <person name="Nakano Y."/>
            <person name="Guitierrez-Zamorano C."/>
            <person name="Ikeda-Ohtsubo W."/>
            <person name="Morita H."/>
            <person name="Kitazawa H."/>
            <person name="Villena J."/>
        </authorList>
    </citation>
    <scope>NUCLEOTIDE SEQUENCE [LARGE SCALE GENOMIC DNA]</scope>
    <source>
        <strain evidence="6 7">UCO-SMC3</strain>
    </source>
</reference>
<evidence type="ECO:0000256" key="3">
    <source>
        <dbReference type="ARBA" id="ARBA00023125"/>
    </source>
</evidence>
<sequence>MKRGMVPMFNLLQTFITVYETRNFTQAANQLFISQPTVTTHIQKLEHELQAELFVRENKRVIPTMVADQFYPQAQQMLAEWRTTKQSLSHVAQQRTQIVIGASHSAATTLLPQVINELADYLDQVDLSVRMMNSEQVFENLLLHHIQIGIIEKPLSDQRIASFQLADDHLVHAGDFNSPVWLMREAGSGINHFTHEYLELMHVHPQNVLEMDNNEMIVAQLKAGLGQSIISSRFIDDGLPYELLGPEFNRNFYVLNHGAERDPLVLALINRIKQHVQAFD</sequence>
<dbReference type="Gene3D" id="1.10.10.10">
    <property type="entry name" value="Winged helix-like DNA-binding domain superfamily/Winged helix DNA-binding domain"/>
    <property type="match status" value="1"/>
</dbReference>
<evidence type="ECO:0000313" key="7">
    <source>
        <dbReference type="Proteomes" id="UP000275836"/>
    </source>
</evidence>
<dbReference type="Pfam" id="PF00126">
    <property type="entry name" value="HTH_1"/>
    <property type="match status" value="1"/>
</dbReference>
<keyword evidence="2" id="KW-0805">Transcription regulation</keyword>
<dbReference type="Proteomes" id="UP000275836">
    <property type="component" value="Unassembled WGS sequence"/>
</dbReference>
<dbReference type="SUPFAM" id="SSF53850">
    <property type="entry name" value="Periplasmic binding protein-like II"/>
    <property type="match status" value="1"/>
</dbReference>
<dbReference type="FunFam" id="1.10.10.10:FF:000001">
    <property type="entry name" value="LysR family transcriptional regulator"/>
    <property type="match status" value="1"/>
</dbReference>
<dbReference type="EMBL" id="RHGY01000001">
    <property type="protein sequence ID" value="RRG18663.1"/>
    <property type="molecule type" value="Genomic_DNA"/>
</dbReference>
<evidence type="ECO:0000259" key="5">
    <source>
        <dbReference type="PROSITE" id="PS50931"/>
    </source>
</evidence>
<dbReference type="PANTHER" id="PTHR30126">
    <property type="entry name" value="HTH-TYPE TRANSCRIPTIONAL REGULATOR"/>
    <property type="match status" value="1"/>
</dbReference>
<organism evidence="6 7">
    <name type="scientific">Weissella viridescens</name>
    <name type="common">Lactobacillus viridescens</name>
    <dbReference type="NCBI Taxonomy" id="1629"/>
    <lineage>
        <taxon>Bacteria</taxon>
        <taxon>Bacillati</taxon>
        <taxon>Bacillota</taxon>
        <taxon>Bacilli</taxon>
        <taxon>Lactobacillales</taxon>
        <taxon>Lactobacillaceae</taxon>
        <taxon>Weissella</taxon>
    </lineage>
</organism>
<feature type="domain" description="HTH lysR-type" evidence="5">
    <location>
        <begin position="7"/>
        <end position="64"/>
    </location>
</feature>
<keyword evidence="3" id="KW-0238">DNA-binding</keyword>
<proteinExistence type="inferred from homology"/>
<dbReference type="InterPro" id="IPR036388">
    <property type="entry name" value="WH-like_DNA-bd_sf"/>
</dbReference>
<evidence type="ECO:0000256" key="4">
    <source>
        <dbReference type="ARBA" id="ARBA00023163"/>
    </source>
</evidence>
<accession>A0A3P2RDD7</accession>
<evidence type="ECO:0000256" key="1">
    <source>
        <dbReference type="ARBA" id="ARBA00009437"/>
    </source>
</evidence>
<name>A0A3P2RDD7_WEIVI</name>
<dbReference type="OrthoDB" id="9785745at2"/>
<comment type="caution">
    <text evidence="6">The sequence shown here is derived from an EMBL/GenBank/DDBJ whole genome shotgun (WGS) entry which is preliminary data.</text>
</comment>
<dbReference type="GO" id="GO:0003700">
    <property type="term" value="F:DNA-binding transcription factor activity"/>
    <property type="evidence" value="ECO:0007669"/>
    <property type="project" value="InterPro"/>
</dbReference>
<dbReference type="InterPro" id="IPR036390">
    <property type="entry name" value="WH_DNA-bd_sf"/>
</dbReference>
<gene>
    <name evidence="6" type="ORF">D3P96_01370</name>
</gene>
<keyword evidence="4" id="KW-0804">Transcription</keyword>
<evidence type="ECO:0000256" key="2">
    <source>
        <dbReference type="ARBA" id="ARBA00023015"/>
    </source>
</evidence>
<dbReference type="Pfam" id="PF03466">
    <property type="entry name" value="LysR_substrate"/>
    <property type="match status" value="1"/>
</dbReference>
<comment type="similarity">
    <text evidence="1">Belongs to the LysR transcriptional regulatory family.</text>
</comment>
<dbReference type="InterPro" id="IPR005119">
    <property type="entry name" value="LysR_subst-bd"/>
</dbReference>
<dbReference type="AlphaFoldDB" id="A0A3P2RDD7"/>
<dbReference type="PANTHER" id="PTHR30126:SF40">
    <property type="entry name" value="HTH-TYPE TRANSCRIPTIONAL REGULATOR GLTR"/>
    <property type="match status" value="1"/>
</dbReference>
<dbReference type="PROSITE" id="PS50931">
    <property type="entry name" value="HTH_LYSR"/>
    <property type="match status" value="1"/>
</dbReference>
<protein>
    <submittedName>
        <fullName evidence="6">LysR family transcriptional regulator</fullName>
    </submittedName>
</protein>
<evidence type="ECO:0000313" key="6">
    <source>
        <dbReference type="EMBL" id="RRG18663.1"/>
    </source>
</evidence>
<dbReference type="GO" id="GO:0000976">
    <property type="term" value="F:transcription cis-regulatory region binding"/>
    <property type="evidence" value="ECO:0007669"/>
    <property type="project" value="TreeGrafter"/>
</dbReference>
<dbReference type="Gene3D" id="3.40.190.290">
    <property type="match status" value="1"/>
</dbReference>
<dbReference type="InterPro" id="IPR000847">
    <property type="entry name" value="LysR_HTH_N"/>
</dbReference>